<gene>
    <name evidence="1" type="ORF">Terrestrivirus4_72</name>
</gene>
<dbReference type="EMBL" id="MK071982">
    <property type="protein sequence ID" value="AYV76024.1"/>
    <property type="molecule type" value="Genomic_DNA"/>
</dbReference>
<reference evidence="1" key="1">
    <citation type="submission" date="2018-10" db="EMBL/GenBank/DDBJ databases">
        <title>Hidden diversity of soil giant viruses.</title>
        <authorList>
            <person name="Schulz F."/>
            <person name="Alteio L."/>
            <person name="Goudeau D."/>
            <person name="Ryan E.M."/>
            <person name="Malmstrom R.R."/>
            <person name="Blanchard J."/>
            <person name="Woyke T."/>
        </authorList>
    </citation>
    <scope>NUCLEOTIDE SEQUENCE</scope>
    <source>
        <strain evidence="1">TEV1</strain>
    </source>
</reference>
<proteinExistence type="predicted"/>
<evidence type="ECO:0000313" key="1">
    <source>
        <dbReference type="EMBL" id="AYV76024.1"/>
    </source>
</evidence>
<protein>
    <submittedName>
        <fullName evidence="1">Uncharacterized protein</fullName>
    </submittedName>
</protein>
<name>A0A3G4ZNQ2_9VIRU</name>
<sequence length="210" mass="24439">MDIKKEEREYNITVSYDVSKLDGRVRESLREKFFFLDQIFDTDNVTVGTFKKVVDSTTYKENKTEAENLCDLDAKCPKRHLELDKILRNNYGICPVVSKTSTKRSAKTFDINYTIKVCVTLPEVDFFDKKINETFTVMQKEALKIIFELDSYPNDIKFITACVNYFEMAKDFFGVFNDVTQEFKDELKAAGKKDKVNVNMSVTTNARHIY</sequence>
<accession>A0A3G4ZNQ2</accession>
<organism evidence="1">
    <name type="scientific">Terrestrivirus sp</name>
    <dbReference type="NCBI Taxonomy" id="2487775"/>
    <lineage>
        <taxon>Viruses</taxon>
        <taxon>Varidnaviria</taxon>
        <taxon>Bamfordvirae</taxon>
        <taxon>Nucleocytoviricota</taxon>
        <taxon>Megaviricetes</taxon>
        <taxon>Imitervirales</taxon>
        <taxon>Mimiviridae</taxon>
        <taxon>Klosneuvirinae</taxon>
    </lineage>
</organism>